<dbReference type="AlphaFoldDB" id="A0A2N6CY41"/>
<evidence type="ECO:0000313" key="3">
    <source>
        <dbReference type="Proteomes" id="UP000235015"/>
    </source>
</evidence>
<evidence type="ECO:0000313" key="2">
    <source>
        <dbReference type="EMBL" id="PLX62235.1"/>
    </source>
</evidence>
<gene>
    <name evidence="2" type="ORF">C0630_07460</name>
</gene>
<evidence type="ECO:0000256" key="1">
    <source>
        <dbReference type="SAM" id="MobiDB-lite"/>
    </source>
</evidence>
<reference evidence="2 3" key="1">
    <citation type="submission" date="2017-11" db="EMBL/GenBank/DDBJ databases">
        <title>Genome-resolved metagenomics identifies genetic mobility, metabolic interactions, and unexpected diversity in perchlorate-reducing communities.</title>
        <authorList>
            <person name="Barnum T.P."/>
            <person name="Figueroa I.A."/>
            <person name="Carlstrom C.I."/>
            <person name="Lucas L.N."/>
            <person name="Engelbrektson A.L."/>
            <person name="Coates J.D."/>
        </authorList>
    </citation>
    <scope>NUCLEOTIDE SEQUENCE [LARGE SCALE GENOMIC DNA]</scope>
    <source>
        <strain evidence="2">BM301</strain>
    </source>
</reference>
<dbReference type="Proteomes" id="UP000235015">
    <property type="component" value="Unassembled WGS sequence"/>
</dbReference>
<feature type="region of interest" description="Disordered" evidence="1">
    <location>
        <begin position="1"/>
        <end position="26"/>
    </location>
</feature>
<sequence length="68" mass="7885">MICVYDMASSERLQRKRSTERPAPVLRDGPADILHPILQLQEVPLVQKHEPAWLKSDLMLKPIDSFFE</sequence>
<name>A0A2N6CY41_9GAMM</name>
<comment type="caution">
    <text evidence="2">The sequence shown here is derived from an EMBL/GenBank/DDBJ whole genome shotgun (WGS) entry which is preliminary data.</text>
</comment>
<dbReference type="EMBL" id="PKUN01000008">
    <property type="protein sequence ID" value="PLX62235.1"/>
    <property type="molecule type" value="Genomic_DNA"/>
</dbReference>
<protein>
    <submittedName>
        <fullName evidence="2">Uncharacterized protein</fullName>
    </submittedName>
</protein>
<proteinExistence type="predicted"/>
<dbReference type="STRING" id="1111735.GCA_000428045_01675"/>
<organism evidence="2 3">
    <name type="scientific">Sedimenticola selenatireducens</name>
    <dbReference type="NCBI Taxonomy" id="191960"/>
    <lineage>
        <taxon>Bacteria</taxon>
        <taxon>Pseudomonadati</taxon>
        <taxon>Pseudomonadota</taxon>
        <taxon>Gammaproteobacteria</taxon>
        <taxon>Chromatiales</taxon>
        <taxon>Sedimenticolaceae</taxon>
        <taxon>Sedimenticola</taxon>
    </lineage>
</organism>
<accession>A0A2N6CY41</accession>